<reference evidence="4 5" key="1">
    <citation type="submission" date="2020-01" db="EMBL/GenBank/DDBJ databases">
        <title>Investigation of new actinobacteria for the biodesulphurisation of diesel fuel.</title>
        <authorList>
            <person name="Athi Narayanan S.M."/>
        </authorList>
    </citation>
    <scope>NUCLEOTIDE SEQUENCE [LARGE SCALE GENOMIC DNA]</scope>
    <source>
        <strain evidence="4 5">213E</strain>
    </source>
</reference>
<dbReference type="InterPro" id="IPR027787">
    <property type="entry name" value="Alpha/beta-hydrolase_catalytic"/>
</dbReference>
<sequence>MWWAASDSAEHRTATPHPAVTVAATAGALIALAPSGLPRGAVTESALVAALVALCTAIAAVAVRHRPRSRRAGRLTVCLALPVVVAAVVGNTLWQNLIRTDLGTGTAGVGYPAAVLAASAGAFAAIVWMSRPVLVAGLVAGAVLAGSFAVPGRSTAATVHHAPIPADGDLSAAATRLVDGWLGDGGLDRSAVVIAVPTGSGWVDADAVAGIDARFGGDVEILTLPYASTTSWRAFVTDPGAAARSAIAVFDALADAVGRRPPGHRPRIHLYGQSLGALGADRTREWAEHRHPGMVAGTLLAGVPADTVARTSATPRVALANPSDPVTRWSLASLWRPPTRPDDTRAVGRAAHTPPWIPVVSFVQTSVDLLTSLDGTAGTGHRYGTEQGALPTGADTSQPIGPRAAS</sequence>
<feature type="transmembrane region" description="Helical" evidence="2">
    <location>
        <begin position="133"/>
        <end position="150"/>
    </location>
</feature>
<keyword evidence="5" id="KW-1185">Reference proteome</keyword>
<proteinExistence type="predicted"/>
<dbReference type="InterPro" id="IPR029058">
    <property type="entry name" value="AB_hydrolase_fold"/>
</dbReference>
<feature type="domain" description="Alpha/beta-hydrolase catalytic" evidence="3">
    <location>
        <begin position="317"/>
        <end position="386"/>
    </location>
</feature>
<accession>A0A7K3LSY6</accession>
<evidence type="ECO:0000256" key="1">
    <source>
        <dbReference type="SAM" id="MobiDB-lite"/>
    </source>
</evidence>
<comment type="caution">
    <text evidence="4">The sequence shown here is derived from an EMBL/GenBank/DDBJ whole genome shotgun (WGS) entry which is preliminary data.</text>
</comment>
<feature type="transmembrane region" description="Helical" evidence="2">
    <location>
        <begin position="75"/>
        <end position="97"/>
    </location>
</feature>
<feature type="transmembrane region" description="Helical" evidence="2">
    <location>
        <begin position="109"/>
        <end position="128"/>
    </location>
</feature>
<keyword evidence="2" id="KW-0812">Transmembrane</keyword>
<dbReference type="SUPFAM" id="SSF53474">
    <property type="entry name" value="alpha/beta-Hydrolases"/>
    <property type="match status" value="1"/>
</dbReference>
<protein>
    <recommendedName>
        <fullName evidence="3">Alpha/beta-hydrolase catalytic domain-containing protein</fullName>
    </recommendedName>
</protein>
<evidence type="ECO:0000259" key="3">
    <source>
        <dbReference type="Pfam" id="PF10081"/>
    </source>
</evidence>
<keyword evidence="2" id="KW-0472">Membrane</keyword>
<keyword evidence="2" id="KW-1133">Transmembrane helix</keyword>
<dbReference type="Proteomes" id="UP000466307">
    <property type="component" value="Unassembled WGS sequence"/>
</dbReference>
<dbReference type="EMBL" id="JAADZU010000065">
    <property type="protein sequence ID" value="NDK91350.1"/>
    <property type="molecule type" value="Genomic_DNA"/>
</dbReference>
<organism evidence="4 5">
    <name type="scientific">Gordonia desulfuricans</name>
    <dbReference type="NCBI Taxonomy" id="89051"/>
    <lineage>
        <taxon>Bacteria</taxon>
        <taxon>Bacillati</taxon>
        <taxon>Actinomycetota</taxon>
        <taxon>Actinomycetes</taxon>
        <taxon>Mycobacteriales</taxon>
        <taxon>Gordoniaceae</taxon>
        <taxon>Gordonia</taxon>
    </lineage>
</organism>
<dbReference type="RefSeq" id="WP_059035055.1">
    <property type="nucleotide sequence ID" value="NZ_JAADZU010000065.1"/>
</dbReference>
<gene>
    <name evidence="4" type="ORF">GYA93_17445</name>
</gene>
<dbReference type="AlphaFoldDB" id="A0A7K3LSY6"/>
<evidence type="ECO:0000313" key="4">
    <source>
        <dbReference type="EMBL" id="NDK91350.1"/>
    </source>
</evidence>
<dbReference type="Pfam" id="PF10081">
    <property type="entry name" value="Abhydrolase_9"/>
    <property type="match status" value="2"/>
</dbReference>
<name>A0A7K3LSY6_9ACTN</name>
<feature type="transmembrane region" description="Helical" evidence="2">
    <location>
        <begin position="45"/>
        <end position="63"/>
    </location>
</feature>
<evidence type="ECO:0000256" key="2">
    <source>
        <dbReference type="SAM" id="Phobius"/>
    </source>
</evidence>
<feature type="region of interest" description="Disordered" evidence="1">
    <location>
        <begin position="376"/>
        <end position="406"/>
    </location>
</feature>
<feature type="domain" description="Alpha/beta-hydrolase catalytic" evidence="3">
    <location>
        <begin position="170"/>
        <end position="312"/>
    </location>
</feature>
<evidence type="ECO:0000313" key="5">
    <source>
        <dbReference type="Proteomes" id="UP000466307"/>
    </source>
</evidence>